<gene>
    <name evidence="4" type="ORF">RAS12_26915</name>
</gene>
<evidence type="ECO:0000259" key="3">
    <source>
        <dbReference type="Pfam" id="PF20148"/>
    </source>
</evidence>
<dbReference type="InterPro" id="IPR006530">
    <property type="entry name" value="YD"/>
</dbReference>
<dbReference type="NCBIfam" id="TIGR01643">
    <property type="entry name" value="YD_repeat_2x"/>
    <property type="match status" value="1"/>
</dbReference>
<protein>
    <submittedName>
        <fullName evidence="4">DUF6531 domain-containing protein</fullName>
    </submittedName>
</protein>
<name>A0ABY9LZK2_9BURK</name>
<keyword evidence="2" id="KW-0732">Signal</keyword>
<feature type="domain" description="DUF6531" evidence="3">
    <location>
        <begin position="107"/>
        <end position="173"/>
    </location>
</feature>
<reference evidence="4 5" key="1">
    <citation type="submission" date="2023-08" db="EMBL/GenBank/DDBJ databases">
        <title>Achromobacter seleniivolatilans sp. nov., isolated from seleniferous soil.</title>
        <authorList>
            <person name="Zhang S."/>
            <person name="Li K."/>
            <person name="Peng J."/>
            <person name="Zhao Q."/>
            <person name="Wang H."/>
            <person name="Guo Y."/>
        </authorList>
    </citation>
    <scope>NUCLEOTIDE SEQUENCE [LARGE SCALE GENOMIC DNA]</scope>
    <source>
        <strain evidence="4 5">R39</strain>
    </source>
</reference>
<feature type="chain" id="PRO_5046527220" evidence="2">
    <location>
        <begin position="22"/>
        <end position="469"/>
    </location>
</feature>
<dbReference type="Proteomes" id="UP001234798">
    <property type="component" value="Chromosome"/>
</dbReference>
<feature type="signal peptide" evidence="2">
    <location>
        <begin position="1"/>
        <end position="21"/>
    </location>
</feature>
<evidence type="ECO:0000313" key="5">
    <source>
        <dbReference type="Proteomes" id="UP001234798"/>
    </source>
</evidence>
<accession>A0ABY9LZK2</accession>
<dbReference type="InterPro" id="IPR045351">
    <property type="entry name" value="DUF6531"/>
</dbReference>
<dbReference type="Gene3D" id="2.180.10.10">
    <property type="entry name" value="RHS repeat-associated core"/>
    <property type="match status" value="1"/>
</dbReference>
<dbReference type="InterPro" id="IPR031325">
    <property type="entry name" value="RHS_repeat"/>
</dbReference>
<dbReference type="RefSeq" id="WP_306943205.1">
    <property type="nucleotide sequence ID" value="NZ_CP132976.1"/>
</dbReference>
<feature type="compositionally biased region" description="Pro residues" evidence="1">
    <location>
        <begin position="24"/>
        <end position="36"/>
    </location>
</feature>
<evidence type="ECO:0000256" key="1">
    <source>
        <dbReference type="SAM" id="MobiDB-lite"/>
    </source>
</evidence>
<keyword evidence="5" id="KW-1185">Reference proteome</keyword>
<proteinExistence type="predicted"/>
<feature type="region of interest" description="Disordered" evidence="1">
    <location>
        <begin position="19"/>
        <end position="62"/>
    </location>
</feature>
<dbReference type="EMBL" id="CP132976">
    <property type="protein sequence ID" value="WMD20198.1"/>
    <property type="molecule type" value="Genomic_DNA"/>
</dbReference>
<evidence type="ECO:0000256" key="2">
    <source>
        <dbReference type="SAM" id="SignalP"/>
    </source>
</evidence>
<organism evidence="4 5">
    <name type="scientific">Achromobacter seleniivolatilans</name>
    <dbReference type="NCBI Taxonomy" id="3047478"/>
    <lineage>
        <taxon>Bacteria</taxon>
        <taxon>Pseudomonadati</taxon>
        <taxon>Pseudomonadota</taxon>
        <taxon>Betaproteobacteria</taxon>
        <taxon>Burkholderiales</taxon>
        <taxon>Alcaligenaceae</taxon>
        <taxon>Achromobacter</taxon>
    </lineage>
</organism>
<evidence type="ECO:0000313" key="4">
    <source>
        <dbReference type="EMBL" id="WMD20198.1"/>
    </source>
</evidence>
<dbReference type="Pfam" id="PF05593">
    <property type="entry name" value="RHS_repeat"/>
    <property type="match status" value="2"/>
</dbReference>
<dbReference type="Pfam" id="PF20148">
    <property type="entry name" value="DUF6531"/>
    <property type="match status" value="1"/>
</dbReference>
<sequence>MKARTFLLTASLCLASLQSVADDAPPPPTTPPPTSPPAGTVMDSSGPFVATEPVNDLPSPEEPIPLTEEMISLEDWQAIHPTTGLYPEDVEDPEQNLGEPDSQSCAGNPINIATGNKFQEETDIAIGNRNTLELVRYYNSQRAVHWSHTYSVYIKKEGAYAGLKTAEGSTLKFIDQGGSYTPLNNFQSGTLRKIGTGWEHKNVDQDISRFDDKGRLIQWMGHTGYGYSIAYSGNSTTVTDIYQKTLHLNHDAFGRLSGASNAWINATYRYDKGGRLIGVTYNYSGKIKGRSYGYEDSRLPFHLTSITDERGIVSSTWTYDARGRAISSTHANGADKTTLAYDDLGTTVVTNPLGKQSTHVFQTINNVKRVVRVDGHPSLNCGMSNAQFKYDTQGRLTEKIADNGAKTTYSYNAQGFEISRTEAAGTPLARTTTTQRDTDGVKPITITQPGKKTEYRYNAKGQVTEVSVQ</sequence>